<keyword evidence="6" id="KW-1185">Reference proteome</keyword>
<organism evidence="3 4">
    <name type="scientific">Brevundimonas diminuta</name>
    <name type="common">Pseudomonas diminuta</name>
    <dbReference type="NCBI Taxonomy" id="293"/>
    <lineage>
        <taxon>Bacteria</taxon>
        <taxon>Pseudomonadati</taxon>
        <taxon>Pseudomonadota</taxon>
        <taxon>Alphaproteobacteria</taxon>
        <taxon>Caulobacterales</taxon>
        <taxon>Caulobacteraceae</taxon>
        <taxon>Brevundimonas</taxon>
    </lineage>
</organism>
<evidence type="ECO:0000313" key="3">
    <source>
        <dbReference type="EMBL" id="SPU46221.1"/>
    </source>
</evidence>
<protein>
    <submittedName>
        <fullName evidence="2">DUF736 domain-containing protein</fullName>
    </submittedName>
    <submittedName>
        <fullName evidence="1">DUF736 family protein</fullName>
    </submittedName>
    <submittedName>
        <fullName evidence="3">Uncharacterized conserved protein</fullName>
    </submittedName>
</protein>
<dbReference type="RefSeq" id="WP_076222615.1">
    <property type="nucleotide sequence ID" value="NZ_BJNC01000009.1"/>
</dbReference>
<dbReference type="Pfam" id="PF05284">
    <property type="entry name" value="DUF736"/>
    <property type="match status" value="1"/>
</dbReference>
<reference evidence="1 5" key="2">
    <citation type="submission" date="2019-01" db="EMBL/GenBank/DDBJ databases">
        <title>Brevundimonas diminuta Genome sequencing and assembly.</title>
        <authorList>
            <person name="Chen H."/>
        </authorList>
    </citation>
    <scope>NUCLEOTIDE SEQUENCE [LARGE SCALE GENOMIC DNA]</scope>
    <source>
        <strain evidence="1">ATCC</strain>
        <strain evidence="5">ATCC(B) 19146</strain>
    </source>
</reference>
<accession>A0A246KIV5</accession>
<dbReference type="EMBL" id="CP066026">
    <property type="protein sequence ID" value="QQB87410.1"/>
    <property type="molecule type" value="Genomic_DNA"/>
</dbReference>
<evidence type="ECO:0000313" key="4">
    <source>
        <dbReference type="Proteomes" id="UP000250358"/>
    </source>
</evidence>
<sequence length="109" mass="11927">MSLGTVVLNPETNSYAGGLALLGRRQPLPIAIVPNVEKKRDNQPDYRIWSGPSELGGAWVREGRESKRPYVSVRIFHPQIGDQPIYATLGKAAGQDDEDVFAIIPNSVV</sequence>
<dbReference type="Proteomes" id="UP000250358">
    <property type="component" value="Unassembled WGS sequence"/>
</dbReference>
<proteinExistence type="predicted"/>
<dbReference type="Proteomes" id="UP000596117">
    <property type="component" value="Chromosome"/>
</dbReference>
<name>A0A246KIV5_BREDI</name>
<dbReference type="Proteomes" id="UP000287388">
    <property type="component" value="Chromosome"/>
</dbReference>
<evidence type="ECO:0000313" key="6">
    <source>
        <dbReference type="Proteomes" id="UP000596117"/>
    </source>
</evidence>
<dbReference type="InterPro" id="IPR007948">
    <property type="entry name" value="DUF736"/>
</dbReference>
<reference evidence="3 4" key="1">
    <citation type="submission" date="2018-06" db="EMBL/GenBank/DDBJ databases">
        <authorList>
            <consortium name="Pathogen Informatics"/>
            <person name="Doyle S."/>
        </authorList>
    </citation>
    <scope>NUCLEOTIDE SEQUENCE [LARGE SCALE GENOMIC DNA]</scope>
    <source>
        <strain evidence="3 4">NCTC11165</strain>
    </source>
</reference>
<reference evidence="2 6" key="3">
    <citation type="submission" date="2020-12" db="EMBL/GenBank/DDBJ databases">
        <title>FDA dAtabase for Regulatory Grade micrObial Sequences (FDA-ARGOS): Supporting development and validation of Infectious Disease Dx tests.</title>
        <authorList>
            <person name="Kerrigan L."/>
            <person name="Long C."/>
            <person name="Tallon L."/>
            <person name="Sadzewicz L."/>
            <person name="Zhao X."/>
            <person name="Boylan J."/>
            <person name="Ott S."/>
            <person name="Bowen H."/>
            <person name="Vavikolanu K."/>
            <person name="Mehta A."/>
            <person name="Aluvathingal J."/>
            <person name="Nadendla S."/>
            <person name="Yan Y."/>
            <person name="Sichtig H."/>
        </authorList>
    </citation>
    <scope>NUCLEOTIDE SEQUENCE [LARGE SCALE GENOMIC DNA]</scope>
    <source>
        <strain evidence="2 6">FDAARGOS_1026</strain>
    </source>
</reference>
<evidence type="ECO:0000313" key="2">
    <source>
        <dbReference type="EMBL" id="QQB87410.1"/>
    </source>
</evidence>
<dbReference type="GeneID" id="56576812"/>
<evidence type="ECO:0000313" key="5">
    <source>
        <dbReference type="Proteomes" id="UP000287388"/>
    </source>
</evidence>
<dbReference type="EMBL" id="CP035093">
    <property type="protein sequence ID" value="QAT15206.1"/>
    <property type="molecule type" value="Genomic_DNA"/>
</dbReference>
<evidence type="ECO:0000313" key="1">
    <source>
        <dbReference type="EMBL" id="QAT15206.1"/>
    </source>
</evidence>
<dbReference type="KEGG" id="bdm:EQG53_13080"/>
<gene>
    <name evidence="1" type="ORF">EQG53_13080</name>
    <name evidence="2" type="ORF">I6H83_09375</name>
    <name evidence="3" type="ORF">NCTC11165_02549</name>
</gene>
<dbReference type="EMBL" id="UAQM01000030">
    <property type="protein sequence ID" value="SPU46221.1"/>
    <property type="molecule type" value="Genomic_DNA"/>
</dbReference>
<dbReference type="AlphaFoldDB" id="A0A246KIV5"/>